<accession>A0A6C0K463</accession>
<dbReference type="InterPro" id="IPR027417">
    <property type="entry name" value="P-loop_NTPase"/>
</dbReference>
<reference evidence="4" key="1">
    <citation type="journal article" date="2020" name="Nature">
        <title>Giant virus diversity and host interactions through global metagenomics.</title>
        <authorList>
            <person name="Schulz F."/>
            <person name="Roux S."/>
            <person name="Paez-Espino D."/>
            <person name="Jungbluth S."/>
            <person name="Walsh D.A."/>
            <person name="Denef V.J."/>
            <person name="McMahon K.D."/>
            <person name="Konstantinidis K.T."/>
            <person name="Eloe-Fadrosh E.A."/>
            <person name="Kyrpides N.C."/>
            <person name="Woyke T."/>
        </authorList>
    </citation>
    <scope>NUCLEOTIDE SEQUENCE</scope>
    <source>
        <strain evidence="4">GVMAG-S-1101165-84</strain>
    </source>
</reference>
<evidence type="ECO:0000313" key="4">
    <source>
        <dbReference type="EMBL" id="QHU11008.1"/>
    </source>
</evidence>
<feature type="compositionally biased region" description="Basic residues" evidence="2">
    <location>
        <begin position="1316"/>
        <end position="1326"/>
    </location>
</feature>
<dbReference type="InterPro" id="IPR014001">
    <property type="entry name" value="Helicase_ATP-bd"/>
</dbReference>
<dbReference type="PROSITE" id="PS51192">
    <property type="entry name" value="HELICASE_ATP_BIND_1"/>
    <property type="match status" value="1"/>
</dbReference>
<dbReference type="Pfam" id="PF00271">
    <property type="entry name" value="Helicase_C"/>
    <property type="match status" value="1"/>
</dbReference>
<evidence type="ECO:0000259" key="3">
    <source>
        <dbReference type="PROSITE" id="PS51192"/>
    </source>
</evidence>
<evidence type="ECO:0000256" key="2">
    <source>
        <dbReference type="SAM" id="MobiDB-lite"/>
    </source>
</evidence>
<proteinExistence type="predicted"/>
<feature type="domain" description="Helicase ATP-binding" evidence="3">
    <location>
        <begin position="256"/>
        <end position="345"/>
    </location>
</feature>
<dbReference type="SUPFAM" id="SSF52540">
    <property type="entry name" value="P-loop containing nucleoside triphosphate hydrolases"/>
    <property type="match status" value="2"/>
</dbReference>
<dbReference type="SMART" id="SM00487">
    <property type="entry name" value="DEXDc"/>
    <property type="match status" value="1"/>
</dbReference>
<dbReference type="EMBL" id="MN740778">
    <property type="protein sequence ID" value="QHU11008.1"/>
    <property type="molecule type" value="Genomic_DNA"/>
</dbReference>
<feature type="compositionally biased region" description="Low complexity" evidence="2">
    <location>
        <begin position="1285"/>
        <end position="1313"/>
    </location>
</feature>
<protein>
    <recommendedName>
        <fullName evidence="3">Helicase ATP-binding domain-containing protein</fullName>
    </recommendedName>
</protein>
<feature type="region of interest" description="Disordered" evidence="2">
    <location>
        <begin position="1277"/>
        <end position="1326"/>
    </location>
</feature>
<keyword evidence="1" id="KW-0175">Coiled coil</keyword>
<dbReference type="Gene3D" id="3.40.50.300">
    <property type="entry name" value="P-loop containing nucleotide triphosphate hydrolases"/>
    <property type="match status" value="2"/>
</dbReference>
<organism evidence="4">
    <name type="scientific">viral metagenome</name>
    <dbReference type="NCBI Taxonomy" id="1070528"/>
    <lineage>
        <taxon>unclassified sequences</taxon>
        <taxon>metagenomes</taxon>
        <taxon>organismal metagenomes</taxon>
    </lineage>
</organism>
<feature type="coiled-coil region" evidence="1">
    <location>
        <begin position="1232"/>
        <end position="1259"/>
    </location>
</feature>
<name>A0A6C0K463_9ZZZZ</name>
<evidence type="ECO:0000256" key="1">
    <source>
        <dbReference type="SAM" id="Coils"/>
    </source>
</evidence>
<dbReference type="InterPro" id="IPR001650">
    <property type="entry name" value="Helicase_C-like"/>
</dbReference>
<sequence length="1326" mass="148054">MSKDFAASVKGAVDEELLEQWNTETDSAKRDILLARMQEEGLFPADFMKQWEDDTGAYPSQDPDLQDPLYLQKLLAKREFAESLQPKWTPGSDPCGDVNKFEVTPVQRFAANLMSPRSPYMSALLYHGVGVGKTCAAVQIAEAWLHAYPKDKVFLIAPPTIQEGFYSTIFDVNRLTLGTTETEPNSAIGCTGTTYMELTGTMMDRDKARIERRVRKAIKQRYTVSGYLQFAYYVRDLLANIDEDLSEEERDEEERRILSRKFSGKLLIVDEAHNLRDERGRTEEASDMPGGAKAKGDMAGGKLMTPFLRKVLKYAHGLKLVLLTATPMYNSYLEIVFMLNLLLRNDKKAEIIDTDIFDKDTGVIHEKGMVRLGSLASRYVSFMRGEDPRSFPIRLNPEGVDTLDSYPSANPRGTSLKGKSLVFKDHLPLVPIPLEGDALAASLALLEDLKEGEGGISNIELDKILQAGNFIPPAVAGSNEEDYKDRMEPDALERILERVPGKEITYREVEKGGAGFLKRASIGTYAPKFAFLLDRLATCEGVAFLYMRAVNLGALPLALCLEANGYTLFGRSQGFLADGVQDGLGRQCAMCSAREANHGGRKHEFTPAFYGLLTGDEQLTPKNRETIAGERQLGNASGALMKVIIGSQIAGEGVDLRFVREVHVMDSWYHLNKTEQVIGRAIRFCSHSALPVNKRNSTIYLYCAVFPEEESDRETAELYNYRVSFQKAVLVGNVTRALKIHAIDCNLNHDAILIQGQDAVEQVDSQRAIRPDVDINDKPFTAICDWNGSCEYACGTPIEIKIKGSDDTTYSEFAANWRIASLKQQFRDLFAKQPFYEFTTLWTDIFEDVPAAARTELFASVVDNKMFQVSYNGIQGYVKYCNGYYVFQPNVYADLHIPMSVRASDFPVRRDHFEPSEVAMEPIRPSAKPVAGRFTLLEIWNSILEWQSRISSKAPFPERTAAMRYRIEVSSNREPLAIKKYNDVIQIFEWFHGAYVRSGGDGATVRQTILEFIWDNWFSTQEQVQLLNAKGGMDLVKDEIVSLGKTQVIRLFNAGDGNLVYLCNSALCATSIIKDIKKRFEKGLEAEFTAQEGEWKTGELYGFMSTHSGDIVFKLNSAPIPGSDKKLKGEMCAVKSGILDKHTNLLRLGRVLQKLGKPNIELTRDIVVLGEHAIENPVRACTLLELVLRSMDIDRIQERRWFYRPVTAALLGHGGYFKKGSKQPAFVIGVEPEAVEEGIEEEEEEKEEEEKEVVVVEEPKPAKKLLKRVTVDEEDAPVRKLVRKSAATPSAKASASAAASAAASAKTEAAPSAVKSPRRLRRASPP</sequence>